<dbReference type="InterPro" id="IPR040265">
    <property type="entry name" value="CHUP1/IPGA1-like"/>
</dbReference>
<keyword evidence="4" id="KW-0812">Transmembrane</keyword>
<feature type="coiled-coil region" evidence="2">
    <location>
        <begin position="276"/>
        <end position="316"/>
    </location>
</feature>
<evidence type="ECO:0000256" key="3">
    <source>
        <dbReference type="SAM" id="MobiDB-lite"/>
    </source>
</evidence>
<reference evidence="5" key="1">
    <citation type="submission" date="2021-03" db="EMBL/GenBank/DDBJ databases">
        <authorList>
            <person name="Li Z."/>
            <person name="Yang C."/>
        </authorList>
    </citation>
    <scope>NUCLEOTIDE SEQUENCE</scope>
    <source>
        <strain evidence="5">Dzin_1.0</strain>
        <tissue evidence="5">Leaf</tissue>
    </source>
</reference>
<proteinExistence type="predicted"/>
<feature type="transmembrane region" description="Helical" evidence="4">
    <location>
        <begin position="14"/>
        <end position="34"/>
    </location>
</feature>
<dbReference type="OrthoDB" id="1870283at2759"/>
<feature type="coiled-coil region" evidence="2">
    <location>
        <begin position="187"/>
        <end position="235"/>
    </location>
</feature>
<organism evidence="5 6">
    <name type="scientific">Dioscorea zingiberensis</name>
    <dbReference type="NCBI Taxonomy" id="325984"/>
    <lineage>
        <taxon>Eukaryota</taxon>
        <taxon>Viridiplantae</taxon>
        <taxon>Streptophyta</taxon>
        <taxon>Embryophyta</taxon>
        <taxon>Tracheophyta</taxon>
        <taxon>Spermatophyta</taxon>
        <taxon>Magnoliopsida</taxon>
        <taxon>Liliopsida</taxon>
        <taxon>Dioscoreales</taxon>
        <taxon>Dioscoreaceae</taxon>
        <taxon>Dioscorea</taxon>
    </lineage>
</organism>
<dbReference type="PANTHER" id="PTHR31342">
    <property type="entry name" value="PROTEIN CHUP1, CHLOROPLASTIC"/>
    <property type="match status" value="1"/>
</dbReference>
<keyword evidence="4" id="KW-0472">Membrane</keyword>
<dbReference type="GO" id="GO:0072699">
    <property type="term" value="P:protein localization to cortical microtubule cytoskeleton"/>
    <property type="evidence" value="ECO:0007669"/>
    <property type="project" value="TreeGrafter"/>
</dbReference>
<evidence type="ECO:0000313" key="5">
    <source>
        <dbReference type="EMBL" id="KAJ0977946.1"/>
    </source>
</evidence>
<gene>
    <name evidence="5" type="ORF">J5N97_013420</name>
</gene>
<dbReference type="EMBL" id="JAGGNH010000003">
    <property type="protein sequence ID" value="KAJ0977946.1"/>
    <property type="molecule type" value="Genomic_DNA"/>
</dbReference>
<keyword evidence="1 2" id="KW-0175">Coiled coil</keyword>
<accession>A0A9D5CQI5</accession>
<keyword evidence="6" id="KW-1185">Reference proteome</keyword>
<dbReference type="GO" id="GO:0055028">
    <property type="term" value="C:cortical microtubule"/>
    <property type="evidence" value="ECO:0007669"/>
    <property type="project" value="TreeGrafter"/>
</dbReference>
<dbReference type="AlphaFoldDB" id="A0A9D5CQI5"/>
<name>A0A9D5CQI5_9LILI</name>
<feature type="compositionally biased region" description="Low complexity" evidence="3">
    <location>
        <begin position="494"/>
        <end position="509"/>
    </location>
</feature>
<dbReference type="PANTHER" id="PTHR31342:SF4">
    <property type="entry name" value="ACTIN BINDING PROTEIN FAMILY"/>
    <property type="match status" value="1"/>
</dbReference>
<comment type="caution">
    <text evidence="5">The sequence shown here is derived from an EMBL/GenBank/DDBJ whole genome shotgun (WGS) entry which is preliminary data.</text>
</comment>
<feature type="region of interest" description="Disordered" evidence="3">
    <location>
        <begin position="488"/>
        <end position="509"/>
    </location>
</feature>
<dbReference type="Proteomes" id="UP001085076">
    <property type="component" value="Miscellaneous, Linkage group lg03"/>
</dbReference>
<evidence type="ECO:0000256" key="4">
    <source>
        <dbReference type="SAM" id="Phobius"/>
    </source>
</evidence>
<keyword evidence="4" id="KW-1133">Transmembrane helix</keyword>
<evidence type="ECO:0000256" key="1">
    <source>
        <dbReference type="ARBA" id="ARBA00023054"/>
    </source>
</evidence>
<reference evidence="5" key="2">
    <citation type="journal article" date="2022" name="Hortic Res">
        <title>The genome of Dioscorea zingiberensis sheds light on the biosynthesis, origin and evolution of the medicinally important diosgenin saponins.</title>
        <authorList>
            <person name="Li Y."/>
            <person name="Tan C."/>
            <person name="Li Z."/>
            <person name="Guo J."/>
            <person name="Li S."/>
            <person name="Chen X."/>
            <person name="Wang C."/>
            <person name="Dai X."/>
            <person name="Yang H."/>
            <person name="Song W."/>
            <person name="Hou L."/>
            <person name="Xu J."/>
            <person name="Tong Z."/>
            <person name="Xu A."/>
            <person name="Yuan X."/>
            <person name="Wang W."/>
            <person name="Yang Q."/>
            <person name="Chen L."/>
            <person name="Sun Z."/>
            <person name="Wang K."/>
            <person name="Pan B."/>
            <person name="Chen J."/>
            <person name="Bao Y."/>
            <person name="Liu F."/>
            <person name="Qi X."/>
            <person name="Gang D.R."/>
            <person name="Wen J."/>
            <person name="Li J."/>
        </authorList>
    </citation>
    <scope>NUCLEOTIDE SEQUENCE</scope>
    <source>
        <strain evidence="5">Dzin_1.0</strain>
    </source>
</reference>
<protein>
    <submittedName>
        <fullName evidence="5">Uncharacterized protein</fullName>
    </submittedName>
</protein>
<evidence type="ECO:0000256" key="2">
    <source>
        <dbReference type="SAM" id="Coils"/>
    </source>
</evidence>
<evidence type="ECO:0000313" key="6">
    <source>
        <dbReference type="Proteomes" id="UP001085076"/>
    </source>
</evidence>
<sequence>MEALVRDKRDMRPLLFKLGVAVAFSLAGFFVSHLRSRFRSQNPIQGDDGLKSSGKLRNGSGGLKDELRILKNDEALAKIINGTTTTTTTTTTKTTVLGLSPTRKSPREEEEYGFLLPEFNEIMKEFEATGRDSGNDTPTSTFAVNKKFETEKDIAMEQEIARLKNLVVSLSERERCLELQLLEYYGMQEQEAALRELESQLKMNTMETKLYTMKIESLQADNQRLQAQVLDYSRVVSELESSRAKIKLLKRKLKSDGQQAKEKITLMHQIISKFQAKEAKDQANDVEVEMQLKKRLKDLEDEVDSLRMINSRLLVDNSELATKLESTQMLASSLEAPKADVIDDVNHLREVNEKLMNDIDQLKTDRCTDVEQLVYLRWVNACLRYELRNYQPPPGKAAARDLSKNLSPKSEAKAKQLIIEYAKSTGDEKNTGLVDFDSEYSYPLSQVSTGESEDNSFDICSTTTTNCNRASKSKFLIKLKNLVLGRNTQKTPPISNSNSERRMSISSSNDDIIGRDSYNSFSSCMTEEHAPATELILSQNDEQGHNKARLSVDIQGFGKQRLEVKEVKEEQFRSYEGREVEQERMINFCRKSLLENDDKNFPEKAELKRFAEVLRGSHKMSKMIRKRSSSFSHI</sequence>